<comment type="PTM">
    <text evidence="11">The Fe-S cluster can be nitrosylated by nitric oxide (NO).</text>
</comment>
<dbReference type="PROSITE" id="PS51674">
    <property type="entry name" value="4FE4S_WBL"/>
    <property type="match status" value="1"/>
</dbReference>
<dbReference type="InterPro" id="IPR003482">
    <property type="entry name" value="Whib"/>
</dbReference>
<evidence type="ECO:0000313" key="14">
    <source>
        <dbReference type="Proteomes" id="UP001500622"/>
    </source>
</evidence>
<comment type="function">
    <text evidence="11">Acts as a transcriptional regulator. Probably redox-responsive. The apo- but not holo-form probably binds DNA.</text>
</comment>
<accession>A0ABP8L1B0</accession>
<organism evidence="13 14">
    <name type="scientific">Georgenia halophila</name>
    <dbReference type="NCBI Taxonomy" id="620889"/>
    <lineage>
        <taxon>Bacteria</taxon>
        <taxon>Bacillati</taxon>
        <taxon>Actinomycetota</taxon>
        <taxon>Actinomycetes</taxon>
        <taxon>Micrococcales</taxon>
        <taxon>Bogoriellaceae</taxon>
        <taxon>Georgenia</taxon>
    </lineage>
</organism>
<evidence type="ECO:0000313" key="13">
    <source>
        <dbReference type="EMBL" id="GAA4419626.1"/>
    </source>
</evidence>
<evidence type="ECO:0000256" key="3">
    <source>
        <dbReference type="ARBA" id="ARBA00022485"/>
    </source>
</evidence>
<evidence type="ECO:0000256" key="6">
    <source>
        <dbReference type="ARBA" id="ARBA00023014"/>
    </source>
</evidence>
<comment type="cofactor">
    <cofactor evidence="11">
        <name>[4Fe-4S] cluster</name>
        <dbReference type="ChEBI" id="CHEBI:49883"/>
    </cofactor>
    <text evidence="11">Binds 1 [4Fe-4S] cluster per subunit. Following nitrosylation of the [4Fe-4S] cluster binds 1 [4Fe-8(NO)] cluster per subunit.</text>
</comment>
<dbReference type="RefSeq" id="WP_345215463.1">
    <property type="nucleotide sequence ID" value="NZ_BAABGN010000003.1"/>
</dbReference>
<proteinExistence type="inferred from homology"/>
<comment type="caution">
    <text evidence="13">The sequence shown here is derived from an EMBL/GenBank/DDBJ whole genome shotgun (WGS) entry which is preliminary data.</text>
</comment>
<reference evidence="14" key="1">
    <citation type="journal article" date="2019" name="Int. J. Syst. Evol. Microbiol.">
        <title>The Global Catalogue of Microorganisms (GCM) 10K type strain sequencing project: providing services to taxonomists for standard genome sequencing and annotation.</title>
        <authorList>
            <consortium name="The Broad Institute Genomics Platform"/>
            <consortium name="The Broad Institute Genome Sequencing Center for Infectious Disease"/>
            <person name="Wu L."/>
            <person name="Ma J."/>
        </authorList>
    </citation>
    <scope>NUCLEOTIDE SEQUENCE [LARGE SCALE GENOMIC DNA]</scope>
    <source>
        <strain evidence="14">JCM 17810</strain>
    </source>
</reference>
<evidence type="ECO:0000259" key="12">
    <source>
        <dbReference type="PROSITE" id="PS51674"/>
    </source>
</evidence>
<dbReference type="Pfam" id="PF02467">
    <property type="entry name" value="Whib"/>
    <property type="match status" value="1"/>
</dbReference>
<dbReference type="PANTHER" id="PTHR38839:SF7">
    <property type="entry name" value="TRANSCRIPTIONAL REGULATOR WHIB4"/>
    <property type="match status" value="1"/>
</dbReference>
<dbReference type="Proteomes" id="UP001500622">
    <property type="component" value="Unassembled WGS sequence"/>
</dbReference>
<keyword evidence="14" id="KW-1185">Reference proteome</keyword>
<evidence type="ECO:0000256" key="11">
    <source>
        <dbReference type="HAMAP-Rule" id="MF_01479"/>
    </source>
</evidence>
<evidence type="ECO:0000256" key="9">
    <source>
        <dbReference type="ARBA" id="ARBA00023157"/>
    </source>
</evidence>
<keyword evidence="6 11" id="KW-0411">Iron-sulfur</keyword>
<evidence type="ECO:0000256" key="5">
    <source>
        <dbReference type="ARBA" id="ARBA00023004"/>
    </source>
</evidence>
<feature type="domain" description="4Fe-4S Wbl-type" evidence="12">
    <location>
        <begin position="14"/>
        <end position="70"/>
    </location>
</feature>
<evidence type="ECO:0000256" key="8">
    <source>
        <dbReference type="ARBA" id="ARBA00023125"/>
    </source>
</evidence>
<keyword evidence="4 11" id="KW-0479">Metal-binding</keyword>
<feature type="binding site" evidence="11">
    <location>
        <position position="46"/>
    </location>
    <ligand>
        <name>[4Fe-4S] cluster</name>
        <dbReference type="ChEBI" id="CHEBI:49883"/>
    </ligand>
</feature>
<comment type="similarity">
    <text evidence="2 11">Belongs to the WhiB family.</text>
</comment>
<feature type="binding site" evidence="11">
    <location>
        <position position="40"/>
    </location>
    <ligand>
        <name>[4Fe-4S] cluster</name>
        <dbReference type="ChEBI" id="CHEBI:49883"/>
    </ligand>
</feature>
<dbReference type="HAMAP" id="MF_01479">
    <property type="entry name" value="WhiB"/>
    <property type="match status" value="1"/>
</dbReference>
<keyword evidence="3 11" id="KW-0004">4Fe-4S</keyword>
<sequence>MSVNDDQTWASRAACAGGEPDSLFVRGAAQRQVREVCFDCPVRMECLADALTSHAPFGVWGGLTERERRALLRHYPDVTDWAEWLEHVDDDLVAELHADRPPRVIAHVRARQRADVEQMEQMRDVQELSA</sequence>
<evidence type="ECO:0000256" key="4">
    <source>
        <dbReference type="ARBA" id="ARBA00022723"/>
    </source>
</evidence>
<keyword evidence="7 11" id="KW-0805">Transcription regulation</keyword>
<dbReference type="InterPro" id="IPR034768">
    <property type="entry name" value="4FE4S_WBL"/>
</dbReference>
<feature type="binding site" evidence="11">
    <location>
        <position position="15"/>
    </location>
    <ligand>
        <name>[4Fe-4S] cluster</name>
        <dbReference type="ChEBI" id="CHEBI:49883"/>
    </ligand>
</feature>
<keyword evidence="8 11" id="KW-0238">DNA-binding</keyword>
<evidence type="ECO:0000256" key="1">
    <source>
        <dbReference type="ARBA" id="ARBA00004496"/>
    </source>
</evidence>
<evidence type="ECO:0000256" key="2">
    <source>
        <dbReference type="ARBA" id="ARBA00006597"/>
    </source>
</evidence>
<protein>
    <recommendedName>
        <fullName evidence="11">Transcriptional regulator WhiB</fullName>
    </recommendedName>
</protein>
<keyword evidence="10 11" id="KW-0804">Transcription</keyword>
<comment type="PTM">
    <text evidence="11">Upon Fe-S cluster removal intramolecular disulfide bonds are formed.</text>
</comment>
<evidence type="ECO:0000256" key="10">
    <source>
        <dbReference type="ARBA" id="ARBA00023163"/>
    </source>
</evidence>
<dbReference type="PANTHER" id="PTHR38839">
    <property type="entry name" value="TRANSCRIPTIONAL REGULATOR WHID-RELATED"/>
    <property type="match status" value="1"/>
</dbReference>
<keyword evidence="9 11" id="KW-1015">Disulfide bond</keyword>
<feature type="binding site" evidence="11">
    <location>
        <position position="37"/>
    </location>
    <ligand>
        <name>[4Fe-4S] cluster</name>
        <dbReference type="ChEBI" id="CHEBI:49883"/>
    </ligand>
</feature>
<name>A0ABP8L1B0_9MICO</name>
<keyword evidence="11" id="KW-0963">Cytoplasm</keyword>
<evidence type="ECO:0000256" key="7">
    <source>
        <dbReference type="ARBA" id="ARBA00023015"/>
    </source>
</evidence>
<comment type="subcellular location">
    <subcellularLocation>
        <location evidence="1 11">Cytoplasm</location>
    </subcellularLocation>
</comment>
<dbReference type="EMBL" id="BAABGN010000003">
    <property type="protein sequence ID" value="GAA4419626.1"/>
    <property type="molecule type" value="Genomic_DNA"/>
</dbReference>
<keyword evidence="5 11" id="KW-0408">Iron</keyword>
<gene>
    <name evidence="11" type="primary">whiB</name>
    <name evidence="13" type="ORF">GCM10023169_10480</name>
</gene>